<proteinExistence type="predicted"/>
<feature type="coiled-coil region" evidence="1">
    <location>
        <begin position="685"/>
        <end position="712"/>
    </location>
</feature>
<dbReference type="EMBL" id="DS022303">
    <property type="protein sequence ID" value="OAJ39718.1"/>
    <property type="molecule type" value="Genomic_DNA"/>
</dbReference>
<accession>A0A177WHX8</accession>
<dbReference type="PANTHER" id="PTHR31540:SF1">
    <property type="entry name" value="CENTROSOMAL PROTEIN OF 131 KDA"/>
    <property type="match status" value="1"/>
</dbReference>
<dbReference type="STRING" id="403673.A0A177WHX8"/>
<dbReference type="InterPro" id="IPR030465">
    <property type="entry name" value="CEP131"/>
</dbReference>
<dbReference type="PANTHER" id="PTHR31540">
    <property type="entry name" value="CENTROSOMAL PROTEIN OF 131 KDA"/>
    <property type="match status" value="1"/>
</dbReference>
<keyword evidence="1" id="KW-0175">Coiled coil</keyword>
<gene>
    <name evidence="3" type="ORF">BDEG_23546</name>
</gene>
<feature type="region of interest" description="Disordered" evidence="2">
    <location>
        <begin position="1"/>
        <end position="38"/>
    </location>
</feature>
<feature type="coiled-coil region" evidence="1">
    <location>
        <begin position="582"/>
        <end position="643"/>
    </location>
</feature>
<dbReference type="VEuPathDB" id="FungiDB:BDEG_23546"/>
<evidence type="ECO:0000256" key="1">
    <source>
        <dbReference type="SAM" id="Coils"/>
    </source>
</evidence>
<feature type="region of interest" description="Disordered" evidence="2">
    <location>
        <begin position="228"/>
        <end position="258"/>
    </location>
</feature>
<reference evidence="3 4" key="2">
    <citation type="submission" date="2016-05" db="EMBL/GenBank/DDBJ databases">
        <title>Lineage-specific infection strategies underlie the spectrum of fungal disease in amphibians.</title>
        <authorList>
            <person name="Cuomo C.A."/>
            <person name="Farrer R.A."/>
            <person name="James T."/>
            <person name="Longcore J."/>
            <person name="Birren B."/>
        </authorList>
    </citation>
    <scope>NUCLEOTIDE SEQUENCE [LARGE SCALE GENOMIC DNA]</scope>
    <source>
        <strain evidence="3 4">JEL423</strain>
    </source>
</reference>
<name>A0A177WHX8_BATDL</name>
<reference evidence="3 4" key="1">
    <citation type="submission" date="2006-10" db="EMBL/GenBank/DDBJ databases">
        <title>The Genome Sequence of Batrachochytrium dendrobatidis JEL423.</title>
        <authorList>
            <consortium name="The Broad Institute Genome Sequencing Platform"/>
            <person name="Birren B."/>
            <person name="Lander E."/>
            <person name="Galagan J."/>
            <person name="Cuomo C."/>
            <person name="Devon K."/>
            <person name="Jaffe D."/>
            <person name="Butler J."/>
            <person name="Alvarez P."/>
            <person name="Gnerre S."/>
            <person name="Grabherr M."/>
            <person name="Kleber M."/>
            <person name="Mauceli E."/>
            <person name="Brockman W."/>
            <person name="Young S."/>
            <person name="LaButti K."/>
            <person name="Sykes S."/>
            <person name="DeCaprio D."/>
            <person name="Crawford M."/>
            <person name="Koehrsen M."/>
            <person name="Engels R."/>
            <person name="Montgomery P."/>
            <person name="Pearson M."/>
            <person name="Howarth C."/>
            <person name="Larson L."/>
            <person name="White J."/>
            <person name="O'Leary S."/>
            <person name="Kodira C."/>
            <person name="Zeng Q."/>
            <person name="Yandava C."/>
            <person name="Alvarado L."/>
            <person name="Longcore J."/>
            <person name="James T."/>
        </authorList>
    </citation>
    <scope>NUCLEOTIDE SEQUENCE [LARGE SCALE GENOMIC DNA]</scope>
    <source>
        <strain evidence="3 4">JEL423</strain>
    </source>
</reference>
<evidence type="ECO:0008006" key="5">
    <source>
        <dbReference type="Google" id="ProtNLM"/>
    </source>
</evidence>
<dbReference type="AlphaFoldDB" id="A0A177WHX8"/>
<evidence type="ECO:0000313" key="4">
    <source>
        <dbReference type="Proteomes" id="UP000077115"/>
    </source>
</evidence>
<dbReference type="GO" id="GO:0005929">
    <property type="term" value="C:cilium"/>
    <property type="evidence" value="ECO:0007669"/>
    <property type="project" value="GOC"/>
</dbReference>
<sequence length="941" mass="109092">MSKRNQSLQNKISDAHIKNTPTQSFIKESDLDNQLDNSESKIRRQKLANAARQEIIKEMAMLQKSESKPLIAPSVEPCRSDDVISPVKAKITQQQKSVIDTEIFLSGLACEINTTSVYNAEAYCAATPISSVYDYNYDYEDETDFKCTDEYLAANLIVTTTTSELKNAETETTPKLDSINSDTHSPIIATLEPIVIRDQFDVSNDTTIFSCTRPTYSTHTQAENDSIFKQSLIEPKSTLSNPSKSLDRSRTSSYQSITHHPSKVEYKFEVGHIPSSVSNETCPTKSSTVLPLFHSSTADPTPVTPSLNSNSVPSNTYRLNLTEPCRSYIQSSVSLKSNSTINDSVVSKQVDRILGLLKDVDMEDNEHDKRYTDSTLSVTNTIESMSEFLKNPSHITAAAKGPAEQTAAVFDGVKAKILGQQMEIEEKSRMVDLLKTELKKTRDTTVEQFSQHQKTLKSQLSLQRKEYETIVKRHLGFIDKLLAEKEELSKKCEELTADVKQMEKQFTAKMKTVEEQQARDIKQQRDMWQAAEKIKRDKWIQDKTKSIKDQTVKGLEPEIQRMIAQHKAQVLGLEEKSREQFIKEKNLLIEQHQRQLDSLRDRSVAERQKACEDEREFGRQRYLKQLERDEMEFQQQKRKLCAEFDEQKHNLLKSFKEERNLDDQTHRKAIEDLRYQMESDRVSMEQDMSALKKKHEADLKLLQEKMQVEKEEWQDCYIKKMEADIRTKEKSFKDKLIKERDAELEMIIQRLESENNSSSSDVTRKYRMDMERLKAETADEIKHLRDQHSMALDKVLSAQNTICQLEEHRRQLQKEVLKIQHETCSKEATIRQQKGELARLKVDEETLMNTIRGEFHDQIDTKERAILLLNEQTEVLQRKYQHELSCIMKDKEETMMHIEERVRQTLRHKDDMIASLKAKQDELTFRNGQLESMIEKQRQVK</sequence>
<feature type="compositionally biased region" description="Polar residues" evidence="2">
    <location>
        <begin position="19"/>
        <end position="37"/>
    </location>
</feature>
<feature type="coiled-coil region" evidence="1">
    <location>
        <begin position="478"/>
        <end position="505"/>
    </location>
</feature>
<evidence type="ECO:0000256" key="2">
    <source>
        <dbReference type="SAM" id="MobiDB-lite"/>
    </source>
</evidence>
<dbReference type="GO" id="GO:0035735">
    <property type="term" value="P:intraciliary transport involved in cilium assembly"/>
    <property type="evidence" value="ECO:0007669"/>
    <property type="project" value="InterPro"/>
</dbReference>
<dbReference type="OrthoDB" id="197735at2759"/>
<organism evidence="3 4">
    <name type="scientific">Batrachochytrium dendrobatidis (strain JEL423)</name>
    <dbReference type="NCBI Taxonomy" id="403673"/>
    <lineage>
        <taxon>Eukaryota</taxon>
        <taxon>Fungi</taxon>
        <taxon>Fungi incertae sedis</taxon>
        <taxon>Chytridiomycota</taxon>
        <taxon>Chytridiomycota incertae sedis</taxon>
        <taxon>Chytridiomycetes</taxon>
        <taxon>Rhizophydiales</taxon>
        <taxon>Rhizophydiales incertae sedis</taxon>
        <taxon>Batrachochytrium</taxon>
    </lineage>
</organism>
<dbReference type="Proteomes" id="UP000077115">
    <property type="component" value="Unassembled WGS sequence"/>
</dbReference>
<feature type="compositionally biased region" description="Polar residues" evidence="2">
    <location>
        <begin position="1"/>
        <end position="12"/>
    </location>
</feature>
<protein>
    <recommendedName>
        <fullName evidence="5">5-azacytidine-induced protein 1</fullName>
    </recommendedName>
</protein>
<evidence type="ECO:0000313" key="3">
    <source>
        <dbReference type="EMBL" id="OAJ39718.1"/>
    </source>
</evidence>